<dbReference type="InterPro" id="IPR013783">
    <property type="entry name" value="Ig-like_fold"/>
</dbReference>
<dbReference type="Pfam" id="PF00053">
    <property type="entry name" value="EGF_laminin"/>
    <property type="match status" value="3"/>
</dbReference>
<keyword evidence="2" id="KW-0964">Secreted</keyword>
<evidence type="ECO:0000256" key="3">
    <source>
        <dbReference type="ARBA" id="ARBA00022530"/>
    </source>
</evidence>
<dbReference type="Pfam" id="PF00052">
    <property type="entry name" value="Laminin_B"/>
    <property type="match status" value="2"/>
</dbReference>
<keyword evidence="4 12" id="KW-0245">EGF-like domain</keyword>
<feature type="disulfide bond" evidence="14">
    <location>
        <begin position="272"/>
        <end position="284"/>
    </location>
</feature>
<keyword evidence="6" id="KW-0677">Repeat</keyword>
<comment type="subcellular location">
    <subcellularLocation>
        <location evidence="1">Secreted</location>
        <location evidence="1">Extracellular space</location>
        <location evidence="1">Extracellular matrix</location>
        <location evidence="1">Basement membrane</location>
    </subcellularLocation>
</comment>
<keyword evidence="11" id="KW-0393">Immunoglobulin domain</keyword>
<dbReference type="GO" id="GO:0005886">
    <property type="term" value="C:plasma membrane"/>
    <property type="evidence" value="ECO:0007669"/>
    <property type="project" value="TreeGrafter"/>
</dbReference>
<dbReference type="InterPro" id="IPR023415">
    <property type="entry name" value="LDLR_class-A_CS"/>
</dbReference>
<feature type="domain" description="Laminin IV type A" evidence="20">
    <location>
        <begin position="758"/>
        <end position="939"/>
    </location>
</feature>
<dbReference type="InterPro" id="IPR009030">
    <property type="entry name" value="Growth_fac_rcpt_cys_sf"/>
</dbReference>
<dbReference type="CDD" id="cd00110">
    <property type="entry name" value="LamG"/>
    <property type="match status" value="3"/>
</dbReference>
<feature type="disulfide bond" evidence="14">
    <location>
        <begin position="127"/>
        <end position="145"/>
    </location>
</feature>
<dbReference type="SUPFAM" id="SSF57184">
    <property type="entry name" value="Growth factor receptor domain"/>
    <property type="match status" value="1"/>
</dbReference>
<dbReference type="GO" id="GO:0007411">
    <property type="term" value="P:axon guidance"/>
    <property type="evidence" value="ECO:0007669"/>
    <property type="project" value="TreeGrafter"/>
</dbReference>
<evidence type="ECO:0000313" key="22">
    <source>
        <dbReference type="Proteomes" id="UP001487740"/>
    </source>
</evidence>
<dbReference type="InterPro" id="IPR002049">
    <property type="entry name" value="LE_dom"/>
</dbReference>
<feature type="domain" description="EGF-like" evidence="17">
    <location>
        <begin position="2456"/>
        <end position="2495"/>
    </location>
</feature>
<feature type="domain" description="Ig-like" evidence="19">
    <location>
        <begin position="1767"/>
        <end position="1835"/>
    </location>
</feature>
<dbReference type="Pfam" id="PF24973">
    <property type="entry name" value="EGF_LMN_ATRN"/>
    <property type="match status" value="1"/>
</dbReference>
<feature type="disulfide bond" evidence="12">
    <location>
        <begin position="991"/>
        <end position="1000"/>
    </location>
</feature>
<feature type="domain" description="Laminin G" evidence="16">
    <location>
        <begin position="2019"/>
        <end position="2203"/>
    </location>
</feature>
<feature type="domain" description="Laminin EGF-like" evidence="18">
    <location>
        <begin position="636"/>
        <end position="680"/>
    </location>
</feature>
<feature type="domain" description="Ig-like" evidence="19">
    <location>
        <begin position="1388"/>
        <end position="1474"/>
    </location>
</feature>
<dbReference type="InterPro" id="IPR000742">
    <property type="entry name" value="EGF"/>
</dbReference>
<reference evidence="21 22" key="1">
    <citation type="submission" date="2023-03" db="EMBL/GenBank/DDBJ databases">
        <title>High-quality genome of Scylla paramamosain provides insights in environmental adaptation.</title>
        <authorList>
            <person name="Zhang L."/>
        </authorList>
    </citation>
    <scope>NUCLEOTIDE SEQUENCE [LARGE SCALE GENOMIC DNA]</scope>
    <source>
        <strain evidence="21">LZ_2023a</strain>
        <tissue evidence="21">Muscle</tissue>
    </source>
</reference>
<dbReference type="Gene3D" id="4.10.400.10">
    <property type="entry name" value="Low-density Lipoprotein Receptor"/>
    <property type="match status" value="8"/>
</dbReference>
<feature type="domain" description="Laminin G" evidence="16">
    <location>
        <begin position="2279"/>
        <end position="2453"/>
    </location>
</feature>
<dbReference type="PROSITE" id="PS00010">
    <property type="entry name" value="ASX_HYDROXYL"/>
    <property type="match status" value="1"/>
</dbReference>
<dbReference type="PROSITE" id="PS01248">
    <property type="entry name" value="EGF_LAM_1"/>
    <property type="match status" value="3"/>
</dbReference>
<dbReference type="PRINTS" id="PR00261">
    <property type="entry name" value="LDLRECEPTOR"/>
</dbReference>
<feature type="disulfide bond" evidence="14">
    <location>
        <begin position="254"/>
        <end position="269"/>
    </location>
</feature>
<dbReference type="InterPro" id="IPR000034">
    <property type="entry name" value="Laminin_IV"/>
</dbReference>
<dbReference type="PANTHER" id="PTHR10075:SF100">
    <property type="entry name" value="FASCICLIN-2"/>
    <property type="match status" value="1"/>
</dbReference>
<feature type="domain" description="Laminin EGF-like" evidence="18">
    <location>
        <begin position="687"/>
        <end position="733"/>
    </location>
</feature>
<dbReference type="SMART" id="SM00181">
    <property type="entry name" value="EGF"/>
    <property type="match status" value="7"/>
</dbReference>
<dbReference type="Pfam" id="PF13927">
    <property type="entry name" value="Ig_3"/>
    <property type="match status" value="7"/>
</dbReference>
<dbReference type="Pfam" id="PF00057">
    <property type="entry name" value="Ldl_recept_a"/>
    <property type="match status" value="7"/>
</dbReference>
<dbReference type="SMART" id="SM00281">
    <property type="entry name" value="LamB"/>
    <property type="match status" value="2"/>
</dbReference>
<dbReference type="GO" id="GO:0070593">
    <property type="term" value="P:dendrite self-avoidance"/>
    <property type="evidence" value="ECO:0007669"/>
    <property type="project" value="TreeGrafter"/>
</dbReference>
<evidence type="ECO:0000256" key="12">
    <source>
        <dbReference type="PROSITE-ProRule" id="PRU00076"/>
    </source>
</evidence>
<keyword evidence="5" id="KW-0732">Signal</keyword>
<proteinExistence type="predicted"/>
<dbReference type="Gene3D" id="2.60.40.10">
    <property type="entry name" value="Immunoglobulins"/>
    <property type="match status" value="11"/>
</dbReference>
<feature type="domain" description="Ig-like" evidence="19">
    <location>
        <begin position="1584"/>
        <end position="1656"/>
    </location>
</feature>
<evidence type="ECO:0000256" key="13">
    <source>
        <dbReference type="PROSITE-ProRule" id="PRU00122"/>
    </source>
</evidence>
<feature type="domain" description="Ig-like" evidence="19">
    <location>
        <begin position="1202"/>
        <end position="1291"/>
    </location>
</feature>
<feature type="domain" description="Ig-like" evidence="19">
    <location>
        <begin position="1111"/>
        <end position="1196"/>
    </location>
</feature>
<dbReference type="GO" id="GO:0005604">
    <property type="term" value="C:basement membrane"/>
    <property type="evidence" value="ECO:0007669"/>
    <property type="project" value="UniProtKB-SubCell"/>
</dbReference>
<evidence type="ECO:0000256" key="5">
    <source>
        <dbReference type="ARBA" id="ARBA00022729"/>
    </source>
</evidence>
<dbReference type="SMART" id="SM00192">
    <property type="entry name" value="LDLa"/>
    <property type="match status" value="9"/>
</dbReference>
<evidence type="ECO:0000259" key="20">
    <source>
        <dbReference type="PROSITE" id="PS51115"/>
    </source>
</evidence>
<dbReference type="Pfam" id="PF07679">
    <property type="entry name" value="I-set"/>
    <property type="match status" value="2"/>
</dbReference>
<dbReference type="InterPro" id="IPR013320">
    <property type="entry name" value="ConA-like_dom_sf"/>
</dbReference>
<evidence type="ECO:0000256" key="2">
    <source>
        <dbReference type="ARBA" id="ARBA00022525"/>
    </source>
</evidence>
<feature type="disulfide bond" evidence="15">
    <location>
        <begin position="655"/>
        <end position="664"/>
    </location>
</feature>
<evidence type="ECO:0000259" key="19">
    <source>
        <dbReference type="PROSITE" id="PS50835"/>
    </source>
</evidence>
<feature type="disulfide bond" evidence="14">
    <location>
        <begin position="36"/>
        <end position="48"/>
    </location>
</feature>
<feature type="disulfide bond" evidence="14">
    <location>
        <begin position="318"/>
        <end position="336"/>
    </location>
</feature>
<dbReference type="Proteomes" id="UP001487740">
    <property type="component" value="Unassembled WGS sequence"/>
</dbReference>
<feature type="domain" description="Laminin EGF-like" evidence="18">
    <location>
        <begin position="345"/>
        <end position="395"/>
    </location>
</feature>
<feature type="disulfide bond" evidence="12">
    <location>
        <begin position="972"/>
        <end position="989"/>
    </location>
</feature>
<dbReference type="InterPro" id="IPR000152">
    <property type="entry name" value="EGF-type_Asp/Asn_hydroxyl_site"/>
</dbReference>
<comment type="caution">
    <text evidence="12">Lacks conserved residue(s) required for the propagation of feature annotation.</text>
</comment>
<feature type="domain" description="Ig-like" evidence="19">
    <location>
        <begin position="1479"/>
        <end position="1566"/>
    </location>
</feature>
<dbReference type="InterPro" id="IPR036055">
    <property type="entry name" value="LDL_receptor-like_sf"/>
</dbReference>
<keyword evidence="9" id="KW-0325">Glycoprotein</keyword>
<dbReference type="FunFam" id="2.10.25.10:FF:000012">
    <property type="entry name" value="Delta-like protein"/>
    <property type="match status" value="1"/>
</dbReference>
<feature type="domain" description="Ig-like" evidence="19">
    <location>
        <begin position="1299"/>
        <end position="1381"/>
    </location>
</feature>
<dbReference type="GO" id="GO:0050769">
    <property type="term" value="P:positive regulation of neurogenesis"/>
    <property type="evidence" value="ECO:0007669"/>
    <property type="project" value="UniProtKB-ARBA"/>
</dbReference>
<dbReference type="Pfam" id="PF02210">
    <property type="entry name" value="Laminin_G_2"/>
    <property type="match status" value="1"/>
</dbReference>
<evidence type="ECO:0000256" key="15">
    <source>
        <dbReference type="PROSITE-ProRule" id="PRU00460"/>
    </source>
</evidence>
<feature type="disulfide bond" evidence="12">
    <location>
        <begin position="2243"/>
        <end position="2253"/>
    </location>
</feature>
<dbReference type="PROSITE" id="PS50025">
    <property type="entry name" value="LAM_G_DOMAIN"/>
    <property type="match status" value="3"/>
</dbReference>
<feature type="disulfide bond" evidence="12">
    <location>
        <begin position="2208"/>
        <end position="2225"/>
    </location>
</feature>
<feature type="domain" description="Ig-like" evidence="19">
    <location>
        <begin position="1680"/>
        <end position="1764"/>
    </location>
</feature>
<name>A0AAW0UMJ9_SCYPA</name>
<dbReference type="CDD" id="cd00055">
    <property type="entry name" value="EGF_Lam"/>
    <property type="match status" value="3"/>
</dbReference>
<dbReference type="SMART" id="SM00408">
    <property type="entry name" value="IGc2"/>
    <property type="match status" value="11"/>
</dbReference>
<evidence type="ECO:0000256" key="4">
    <source>
        <dbReference type="ARBA" id="ARBA00022536"/>
    </source>
</evidence>
<accession>A0AAW0UMJ9</accession>
<feature type="disulfide bond" evidence="15">
    <location>
        <begin position="366"/>
        <end position="375"/>
    </location>
</feature>
<evidence type="ECO:0000256" key="11">
    <source>
        <dbReference type="ARBA" id="ARBA00023319"/>
    </source>
</evidence>
<keyword evidence="8 12" id="KW-1015">Disulfide bond</keyword>
<dbReference type="InterPro" id="IPR001791">
    <property type="entry name" value="Laminin_G"/>
</dbReference>
<feature type="disulfide bond" evidence="14">
    <location>
        <begin position="164"/>
        <end position="182"/>
    </location>
</feature>
<feature type="disulfide bond" evidence="14">
    <location>
        <begin position="330"/>
        <end position="345"/>
    </location>
</feature>
<keyword evidence="7" id="KW-0084">Basement membrane</keyword>
<feature type="disulfide bond" evidence="14">
    <location>
        <begin position="100"/>
        <end position="115"/>
    </location>
</feature>
<gene>
    <name evidence="21" type="ORF">O3P69_003490</name>
</gene>
<dbReference type="Pfam" id="PF13895">
    <property type="entry name" value="Ig_2"/>
    <property type="match status" value="1"/>
</dbReference>
<evidence type="ECO:0000256" key="8">
    <source>
        <dbReference type="ARBA" id="ARBA00023157"/>
    </source>
</evidence>
<dbReference type="SUPFAM" id="SSF49899">
    <property type="entry name" value="Concanavalin A-like lectins/glucanases"/>
    <property type="match status" value="3"/>
</dbReference>
<feature type="domain" description="Ig-like" evidence="19">
    <location>
        <begin position="1013"/>
        <end position="1105"/>
    </location>
</feature>
<feature type="disulfide bond" evidence="12">
    <location>
        <begin position="2524"/>
        <end position="2533"/>
    </location>
</feature>
<dbReference type="GO" id="GO:0098632">
    <property type="term" value="F:cell-cell adhesion mediator activity"/>
    <property type="evidence" value="ECO:0007669"/>
    <property type="project" value="TreeGrafter"/>
</dbReference>
<feature type="domain" description="EGF-like" evidence="17">
    <location>
        <begin position="2239"/>
        <end position="2274"/>
    </location>
</feature>
<dbReference type="GO" id="GO:0016318">
    <property type="term" value="P:ommatidial rotation"/>
    <property type="evidence" value="ECO:0007669"/>
    <property type="project" value="UniProtKB-ARBA"/>
</dbReference>
<dbReference type="InterPro" id="IPR002172">
    <property type="entry name" value="LDrepeatLR_classA_rpt"/>
</dbReference>
<comment type="caution">
    <text evidence="21">The sequence shown here is derived from an EMBL/GenBank/DDBJ whole genome shotgun (WGS) entry which is preliminary data.</text>
</comment>
<dbReference type="PROSITE" id="PS50068">
    <property type="entry name" value="LDLRA_2"/>
    <property type="match status" value="8"/>
</dbReference>
<dbReference type="Gene3D" id="2.10.25.10">
    <property type="entry name" value="Laminin"/>
    <property type="match status" value="4"/>
</dbReference>
<dbReference type="InterPro" id="IPR003598">
    <property type="entry name" value="Ig_sub2"/>
</dbReference>
<feature type="domain" description="EGF-like" evidence="17">
    <location>
        <begin position="2201"/>
        <end position="2237"/>
    </location>
</feature>
<feature type="domain" description="EGF-like" evidence="17">
    <location>
        <begin position="963"/>
        <end position="1001"/>
    </location>
</feature>
<dbReference type="CDD" id="cd00054">
    <property type="entry name" value="EGF_CA"/>
    <property type="match status" value="3"/>
</dbReference>
<feature type="disulfide bond" evidence="13">
    <location>
        <begin position="2694"/>
        <end position="2721"/>
    </location>
</feature>
<feature type="domain" description="Laminin IV type A" evidence="20">
    <location>
        <begin position="421"/>
        <end position="602"/>
    </location>
</feature>
<dbReference type="SUPFAM" id="SSF57196">
    <property type="entry name" value="EGF/Laminin"/>
    <property type="match status" value="3"/>
</dbReference>
<dbReference type="Pfam" id="PF00008">
    <property type="entry name" value="EGF"/>
    <property type="match status" value="1"/>
</dbReference>
<dbReference type="InterPro" id="IPR007110">
    <property type="entry name" value="Ig-like_dom"/>
</dbReference>
<dbReference type="FunFam" id="2.60.40.10:FF:000032">
    <property type="entry name" value="palladin isoform X1"/>
    <property type="match status" value="2"/>
</dbReference>
<feature type="disulfide bond" evidence="12">
    <location>
        <begin position="2227"/>
        <end position="2236"/>
    </location>
</feature>
<dbReference type="GO" id="GO:0048056">
    <property type="term" value="P:R3/R4 cell differentiation"/>
    <property type="evidence" value="ECO:0007669"/>
    <property type="project" value="UniProtKB-ARBA"/>
</dbReference>
<feature type="disulfide bond" evidence="14">
    <location>
        <begin position="43"/>
        <end position="61"/>
    </location>
</feature>
<dbReference type="CDD" id="cd00112">
    <property type="entry name" value="LDLa"/>
    <property type="match status" value="9"/>
</dbReference>
<dbReference type="PROSITE" id="PS00022">
    <property type="entry name" value="EGF_1"/>
    <property type="match status" value="6"/>
</dbReference>
<sequence length="2735" mass="300287">MTTFTCLDGSQHPWSRRCDGIKDCSQYEDESDCDVCFNSGHRCDDRRCVHFERICDGHPDCHDASDERPENCLDELPCDHIHQWTCADPSHQCIDRSRHCDGFYDCPDNSDERYCNCTCDSAFNFRCNDGTCLDVSVRCNGRVDCKDKSDEHLCPCDPQRYHTCGDGTCIDLYRVCDGNPDCRDRSDEPRWCGCNPNTMHRCGDGTCIEKSAVCDGRPNCRDFSDEPPTCWQNCDQTLEFTCATGNCIDIRLVCNGYTDCQDGSDEHYCIVCAENQFQCGDHSCVDRQRLCDGRPDCRDQSDEGERAGCCVAPYFFRCHDGYCIESQHVCNGYWDCGDGSDERFCSGRCDPAGSIEADPVYGNCQCKEFVTGPQCDQCKEDAFYLSERNKEGCIPCFCMGITSSCSSSNLHRQQEYTYFTNDRQGFEIVDGNLQNFIRDDLFVDSNRQELVFRDFTRYGQKVYYWKLPQRFLGDKVTSYGGNLTYTLRFVPAPGGQSSTNSAYDVEIFGNDILLRHFKQGQSSLSPARQETISVPLYEQYWQRQNGQEVNREHLMMALADLEYIYIKATYTTATEEVGLKDVTLDYAEARNTGQERAYAVEMCDCPREYQGTSCEDCAIGYTRSTSGVHLGTCVPCDCSGHSTECDPDTGVCFNCKNNTAGNHCELCAPGYTLYGDTCYHTDSGSECICDPRGNLSCEGNRCQCKAHVIGTQCESCRPGYYHLSADNPVGCLPCWCSGVTSQCFSSNYYRMQIPMQLLFDHGFTFSNRLQTDVIKEGLDINLANNEISFSNFNNLRNREPYYWSLPQMFTGNRLESYGGSLTVTQKFQIQPGAGIYLEADVIIRSTSGREFFWMRPRHLQQNIPDREQTYTVLLTEDSFTMNQQPASRSEFLKALSSIEAILIRATLSEQMVATFLSDVIMDTAVPTQTGQPRAVEVEQCQCPMEYSGLSCETCKAGYYRKESTNQCLQCPCNGHESYCAERPDGSVQCECLPGYYGPSCAESDPPTPGEDGPTIEVIVSEPSIKVVTVNSTVQLACSARAVTGVQTRIPVTWSKVGGELPYGRARDNRQGLLVITEVRSSDSGVYICAAVDSYGRVVTDNVTLTVSRGRPNVIVEPKQGRFDINLRGSLEVRCSVEGNPEAQVTWTFGPNRPLPPNVYQQSGVLTFRDAQLSDRGEYYCTSTNAYGQGITRVYINVVTSPPGEIIIIEVSEENVVAQAGETVRVRCSASNIPGALNIEWSRLAGSLPQQSVVEQGELQIPSAQPADSGTYVCRITDLRTSVYNEASTRITITQYTSLPTVQIQPDRQTINQGTNAELLCRVSGDPSPVVTWNKAYESQSSRVSVENNILRITNAQVSDRGMYVCTAKNEGGTAQAAAIIEVERREPPQIEMHPQMKQTVVVGGSALFQCNLIAGIPAPTVKWTRTDGQPFSSNTEVLIGGVLRFNQVRGDEEGSYICTAENDVGSVTSMALLEVQSLPIINIRPGPSPYIVRTGDTVRLECFAEGDPPPSVSWKKLQVNYPTPGHSVSGRSGVTEYTITSVSKADEGIYLCSAENSAGTTDERLQLLVEDVLPGTLRPAVPPPGTGVSTGGGGVVYIPAGSPYEFMCSGEGPESDQLEFSFRRSDNRPLPQGSRTHQGTLYLTVVDESASGEYACVGRDRVSGSILFTIYTTIEVLVPPRVSLEPARQVVRPGEVVRIRCSATGLQPITIEWSKDQGRMPASVIINGGELTFRGIATTDAGRYICVARNSGGITRAVAEVLVNEEPLLTATDPQVTLYVGQTGELRCETSGINPNDVRWSRVNGRLPPSAVTRGNILRLPLIEIQDSGNYQCEVVTPSGMRLYDIVTLIVRRPQTSNIQIRSIPSVVHRGENVELICEVENEPAAAISWRRVDGDLPYGAESYGNILRIPSVQGGGIYMCSATTRQGIFDERFGLVIREDHVEGMTHRLRSGNTESQSVALGLSVTMECHLSLPGPVSYTWAKRDGKLPANARTDNAILDISKVQAEDAGYYVCTSWNLEKSADLSILLIVTDVVPRFNKSSYLALPYTLKSIHHSPDGLILYNSQRAGPDEGDFVAFGLTGGYPEFRFNIGAGPAIIRGTQPLEMNQWHTVKLSRNRKEGRMMVNGGDPVVGVSEGRFRGLDLVEPLFLGGVPDFQNVHRQTGMTSGFKGCISRLVTGNTLNTGFVMNAVKLVGITSCETCATDPCHNSGVCQEAYNERGHKCFCPAGYLGELCENAGESCYEGACGTGRCINKPGGFECYCPFGKIGERCSQDISIYEPAFGDESYIAFPTPLARQTFAVDMNVKPESLDDGLLMYCAQTESGSGDFTSLAIRNKRLEFRFNSGSGTANIQSEPITEGEWIKVRVNRTDKLGSLKLNDGPMVNGESPGSNLGLNLLTPLFIGGVDNSRIHVSSDVGVKTGFRGCVSEIRVMDQEAPLNEAVVDSANVDQCGGGVSPCSRSPCQNNGACVEDPSSIHGYTCHCINEYSGDNCEHEPGVCSMVQPCRNGGVCIHQGHRYTCLCPLGFTGGHCERVVQNIGGSAAFSGSSWVELNRTLLPQESDIPQVISFEFRARRPNGLLFWYGQDSTVRGKGQDYISIAIKDGYVEFSYELGGGPAIIRSQSRVDDSQFHSLEVERTGQQGVFTLDRETPQVTHSPGDLHMLNANGNIYIGGAPDIPYMTGGIHTSGFIGCIQKLSIGGHTIDNFLTLPLSGVNVIPCPRQRGGRRKGPQRG</sequence>
<evidence type="ECO:0000256" key="9">
    <source>
        <dbReference type="ARBA" id="ARBA00023180"/>
    </source>
</evidence>
<keyword evidence="3" id="KW-0272">Extracellular matrix</keyword>
<evidence type="ECO:0008006" key="23">
    <source>
        <dbReference type="Google" id="ProtNLM"/>
    </source>
</evidence>
<evidence type="ECO:0000256" key="1">
    <source>
        <dbReference type="ARBA" id="ARBA00004302"/>
    </source>
</evidence>
<dbReference type="SMART" id="SM00180">
    <property type="entry name" value="EGF_Lam"/>
    <property type="match status" value="4"/>
</dbReference>
<dbReference type="SMART" id="SM00282">
    <property type="entry name" value="LamG"/>
    <property type="match status" value="3"/>
</dbReference>
<dbReference type="SMART" id="SM00409">
    <property type="entry name" value="IG"/>
    <property type="match status" value="11"/>
</dbReference>
<feature type="disulfide bond" evidence="14">
    <location>
        <begin position="242"/>
        <end position="260"/>
    </location>
</feature>
<dbReference type="Pfam" id="PF00054">
    <property type="entry name" value="Laminin_G_1"/>
    <property type="match status" value="2"/>
</dbReference>
<feature type="disulfide bond" evidence="12">
    <location>
        <begin position="2485"/>
        <end position="2494"/>
    </location>
</feature>
<dbReference type="InterPro" id="IPR013098">
    <property type="entry name" value="Ig_I-set"/>
</dbReference>
<dbReference type="InterPro" id="IPR036179">
    <property type="entry name" value="Ig-like_dom_sf"/>
</dbReference>
<feature type="domain" description="Ig-like" evidence="19">
    <location>
        <begin position="1854"/>
        <end position="2027"/>
    </location>
</feature>
<feature type="domain" description="EGF-like" evidence="17">
    <location>
        <begin position="2497"/>
        <end position="2534"/>
    </location>
</feature>
<dbReference type="InterPro" id="IPR003599">
    <property type="entry name" value="Ig_sub"/>
</dbReference>
<evidence type="ECO:0000256" key="14">
    <source>
        <dbReference type="PROSITE-ProRule" id="PRU00124"/>
    </source>
</evidence>
<dbReference type="FunFam" id="2.10.25.10:FF:000188">
    <property type="entry name" value="Laminin subunit gamma 2"/>
    <property type="match status" value="1"/>
</dbReference>
<dbReference type="GO" id="GO:0005509">
    <property type="term" value="F:calcium ion binding"/>
    <property type="evidence" value="ECO:0007669"/>
    <property type="project" value="InterPro"/>
</dbReference>
<organism evidence="21 22">
    <name type="scientific">Scylla paramamosain</name>
    <name type="common">Mud crab</name>
    <dbReference type="NCBI Taxonomy" id="85552"/>
    <lineage>
        <taxon>Eukaryota</taxon>
        <taxon>Metazoa</taxon>
        <taxon>Ecdysozoa</taxon>
        <taxon>Arthropoda</taxon>
        <taxon>Crustacea</taxon>
        <taxon>Multicrustacea</taxon>
        <taxon>Malacostraca</taxon>
        <taxon>Eumalacostraca</taxon>
        <taxon>Eucarida</taxon>
        <taxon>Decapoda</taxon>
        <taxon>Pleocyemata</taxon>
        <taxon>Brachyura</taxon>
        <taxon>Eubrachyura</taxon>
        <taxon>Portunoidea</taxon>
        <taxon>Portunidae</taxon>
        <taxon>Portuninae</taxon>
        <taxon>Scylla</taxon>
    </lineage>
</organism>
<dbReference type="CDD" id="cd00096">
    <property type="entry name" value="Ig"/>
    <property type="match status" value="1"/>
</dbReference>
<dbReference type="SUPFAM" id="SSF48726">
    <property type="entry name" value="Immunoglobulin"/>
    <property type="match status" value="11"/>
</dbReference>
<feature type="disulfide bond" evidence="14">
    <location>
        <begin position="139"/>
        <end position="154"/>
    </location>
</feature>
<dbReference type="GO" id="GO:0030424">
    <property type="term" value="C:axon"/>
    <property type="evidence" value="ECO:0007669"/>
    <property type="project" value="TreeGrafter"/>
</dbReference>
<dbReference type="PROSITE" id="PS50026">
    <property type="entry name" value="EGF_3"/>
    <property type="match status" value="5"/>
</dbReference>
<keyword evidence="10 15" id="KW-0424">Laminin EGF-like domain</keyword>
<feature type="domain" description="Laminin G" evidence="16">
    <location>
        <begin position="2541"/>
        <end position="2721"/>
    </location>
</feature>
<dbReference type="InterPro" id="IPR001881">
    <property type="entry name" value="EGF-like_Ca-bd_dom"/>
</dbReference>
<dbReference type="SUPFAM" id="SSF57424">
    <property type="entry name" value="LDL receptor-like module"/>
    <property type="match status" value="8"/>
</dbReference>
<evidence type="ECO:0000259" key="18">
    <source>
        <dbReference type="PROSITE" id="PS50027"/>
    </source>
</evidence>
<dbReference type="InterPro" id="IPR056863">
    <property type="entry name" value="LMN_ATRN_NET-like_EGF"/>
</dbReference>
<dbReference type="GO" id="GO:0007156">
    <property type="term" value="P:homophilic cell adhesion via plasma membrane adhesion molecules"/>
    <property type="evidence" value="ECO:0007669"/>
    <property type="project" value="TreeGrafter"/>
</dbReference>
<protein>
    <recommendedName>
        <fullName evidence="23">Basement membrane-specific heparan sulfate proteoglycan core protein</fullName>
    </recommendedName>
</protein>
<dbReference type="Gene3D" id="2.170.300.10">
    <property type="entry name" value="Tie2 ligand-binding domain superfamily"/>
    <property type="match status" value="3"/>
</dbReference>
<dbReference type="PROSITE" id="PS50835">
    <property type="entry name" value="IG_LIKE"/>
    <property type="match status" value="10"/>
</dbReference>
<dbReference type="EMBL" id="JARAKH010000011">
    <property type="protein sequence ID" value="KAK8399437.1"/>
    <property type="molecule type" value="Genomic_DNA"/>
</dbReference>
<feature type="disulfide bond" evidence="15">
    <location>
        <begin position="704"/>
        <end position="713"/>
    </location>
</feature>
<feature type="disulfide bond" evidence="12">
    <location>
        <begin position="2264"/>
        <end position="2273"/>
    </location>
</feature>
<keyword evidence="22" id="KW-1185">Reference proteome</keyword>
<dbReference type="PROSITE" id="PS50027">
    <property type="entry name" value="EGF_LAM_2"/>
    <property type="match status" value="3"/>
</dbReference>
<dbReference type="PROSITE" id="PS01186">
    <property type="entry name" value="EGF_2"/>
    <property type="match status" value="3"/>
</dbReference>
<feature type="disulfide bond" evidence="14">
    <location>
        <begin position="279"/>
        <end position="297"/>
    </location>
</feature>
<dbReference type="PROSITE" id="PS51115">
    <property type="entry name" value="LAMININ_IVA"/>
    <property type="match status" value="2"/>
</dbReference>
<evidence type="ECO:0000259" key="16">
    <source>
        <dbReference type="PROSITE" id="PS50025"/>
    </source>
</evidence>
<evidence type="ECO:0000256" key="10">
    <source>
        <dbReference type="ARBA" id="ARBA00023292"/>
    </source>
</evidence>
<evidence type="ECO:0000259" key="17">
    <source>
        <dbReference type="PROSITE" id="PS50026"/>
    </source>
</evidence>
<evidence type="ECO:0000313" key="21">
    <source>
        <dbReference type="EMBL" id="KAK8399437.1"/>
    </source>
</evidence>
<dbReference type="SMART" id="SM00179">
    <property type="entry name" value="EGF_CA"/>
    <property type="match status" value="4"/>
</dbReference>
<dbReference type="PANTHER" id="PTHR10075">
    <property type="entry name" value="BASIGIN RELATED"/>
    <property type="match status" value="1"/>
</dbReference>
<dbReference type="Gene3D" id="2.60.120.200">
    <property type="match status" value="3"/>
</dbReference>
<evidence type="ECO:0000256" key="7">
    <source>
        <dbReference type="ARBA" id="ARBA00022869"/>
    </source>
</evidence>
<dbReference type="PROSITE" id="PS01209">
    <property type="entry name" value="LDLRA_1"/>
    <property type="match status" value="2"/>
</dbReference>
<evidence type="ECO:0000256" key="6">
    <source>
        <dbReference type="ARBA" id="ARBA00022737"/>
    </source>
</evidence>
<feature type="disulfide bond" evidence="14">
    <location>
        <begin position="202"/>
        <end position="220"/>
    </location>
</feature>